<dbReference type="PROSITE" id="PS00482">
    <property type="entry name" value="DIHYDROOROTASE_1"/>
    <property type="match status" value="1"/>
</dbReference>
<evidence type="ECO:0000259" key="6">
    <source>
        <dbReference type="Pfam" id="PF01979"/>
    </source>
</evidence>
<evidence type="ECO:0000256" key="4">
    <source>
        <dbReference type="ARBA" id="ARBA00022723"/>
    </source>
</evidence>
<keyword evidence="5" id="KW-0378">Hydrolase</keyword>
<dbReference type="InterPro" id="IPR006680">
    <property type="entry name" value="Amidohydro-rel"/>
</dbReference>
<evidence type="ECO:0000313" key="8">
    <source>
        <dbReference type="Proteomes" id="UP000228568"/>
    </source>
</evidence>
<reference evidence="8" key="1">
    <citation type="submission" date="2017-09" db="EMBL/GenBank/DDBJ databases">
        <title>Depth-based differentiation of microbial function through sediment-hosted aquifers and enrichment of novel symbionts in the deep terrestrial subsurface.</title>
        <authorList>
            <person name="Probst A.J."/>
            <person name="Ladd B."/>
            <person name="Jarett J.K."/>
            <person name="Geller-Mcgrath D.E."/>
            <person name="Sieber C.M.K."/>
            <person name="Emerson J.B."/>
            <person name="Anantharaman K."/>
            <person name="Thomas B.C."/>
            <person name="Malmstrom R."/>
            <person name="Stieglmeier M."/>
            <person name="Klingl A."/>
            <person name="Woyke T."/>
            <person name="Ryan C.M."/>
            <person name="Banfield J.F."/>
        </authorList>
    </citation>
    <scope>NUCLEOTIDE SEQUENCE [LARGE SCALE GENOMIC DNA]</scope>
</reference>
<dbReference type="PROSITE" id="PS00483">
    <property type="entry name" value="DIHYDROOROTASE_2"/>
    <property type="match status" value="1"/>
</dbReference>
<dbReference type="AlphaFoldDB" id="A0A2M7V838"/>
<dbReference type="PANTHER" id="PTHR43668">
    <property type="entry name" value="ALLANTOINASE"/>
    <property type="match status" value="1"/>
</dbReference>
<dbReference type="GO" id="GO:0005737">
    <property type="term" value="C:cytoplasm"/>
    <property type="evidence" value="ECO:0007669"/>
    <property type="project" value="TreeGrafter"/>
</dbReference>
<dbReference type="InterPro" id="IPR050138">
    <property type="entry name" value="DHOase/Allantoinase_Hydrolase"/>
</dbReference>
<dbReference type="SUPFAM" id="SSF51338">
    <property type="entry name" value="Composite domain of metallo-dependent hydrolases"/>
    <property type="match status" value="1"/>
</dbReference>
<dbReference type="GO" id="GO:0004038">
    <property type="term" value="F:allantoinase activity"/>
    <property type="evidence" value="ECO:0007669"/>
    <property type="project" value="TreeGrafter"/>
</dbReference>
<dbReference type="InterPro" id="IPR011059">
    <property type="entry name" value="Metal-dep_hydrolase_composite"/>
</dbReference>
<dbReference type="InterPro" id="IPR032466">
    <property type="entry name" value="Metal_Hydrolase"/>
</dbReference>
<dbReference type="Proteomes" id="UP000228568">
    <property type="component" value="Unassembled WGS sequence"/>
</dbReference>
<evidence type="ECO:0000256" key="5">
    <source>
        <dbReference type="ARBA" id="ARBA00022801"/>
    </source>
</evidence>
<comment type="cofactor">
    <cofactor evidence="1">
        <name>Zn(2+)</name>
        <dbReference type="ChEBI" id="CHEBI:29105"/>
    </cofactor>
</comment>
<feature type="domain" description="Amidohydrolase-related" evidence="6">
    <location>
        <begin position="24"/>
        <end position="342"/>
    </location>
</feature>
<proteinExistence type="inferred from homology"/>
<keyword evidence="4" id="KW-0479">Metal-binding</keyword>
<dbReference type="NCBIfam" id="TIGR00857">
    <property type="entry name" value="pyrC_multi"/>
    <property type="match status" value="1"/>
</dbReference>
<evidence type="ECO:0000256" key="3">
    <source>
        <dbReference type="ARBA" id="ARBA00010286"/>
    </source>
</evidence>
<comment type="similarity">
    <text evidence="3">Belongs to the metallo-dependent hydrolases superfamily. DHOase family. Class I DHOase subfamily.</text>
</comment>
<protein>
    <submittedName>
        <fullName evidence="7">Dihydroorotase</fullName>
    </submittedName>
</protein>
<name>A0A2M7V838_9BACT</name>
<dbReference type="SUPFAM" id="SSF51556">
    <property type="entry name" value="Metallo-dependent hydrolases"/>
    <property type="match status" value="1"/>
</dbReference>
<dbReference type="InterPro" id="IPR002195">
    <property type="entry name" value="Dihydroorotase_CS"/>
</dbReference>
<dbReference type="PANTHER" id="PTHR43668:SF2">
    <property type="entry name" value="ALLANTOINASE"/>
    <property type="match status" value="1"/>
</dbReference>
<comment type="caution">
    <text evidence="7">The sequence shown here is derived from an EMBL/GenBank/DDBJ whole genome shotgun (WGS) entry which is preliminary data.</text>
</comment>
<dbReference type="GO" id="GO:0006145">
    <property type="term" value="P:purine nucleobase catabolic process"/>
    <property type="evidence" value="ECO:0007669"/>
    <property type="project" value="TreeGrafter"/>
</dbReference>
<dbReference type="Gene3D" id="3.20.20.140">
    <property type="entry name" value="Metal-dependent hydrolases"/>
    <property type="match status" value="1"/>
</dbReference>
<evidence type="ECO:0000256" key="1">
    <source>
        <dbReference type="ARBA" id="ARBA00001947"/>
    </source>
</evidence>
<sequence length="394" mass="44096">MQIKTYNNQTITIDLEYSGGNLVALPALVDPHVHFRIPGDQEKEDWHTAEQAAIAGGYTTVFDMPNNIPSTTNRETLEHKKSVIQDLFDDSQVHINYKLWLGATTENLKDIEDLKNEILGIKLFMGSSTGSLLVDKKANQAKIFELAGKLGLVVGVHAEDEKEMQKQKKKIGKTTDVTDHSKIRTPEVAKRAVTQAIELATKYNTKLYILHVSTKDELILIDEAKRKGVQVYAEVTPHHLFLNENDYASLGTKGQMNPPLRTLEHQDALWNGILDDIVDTIGTDHAPHTLEQKSQSYGHAPSGVPGIETCLPLLLDAHNKGRINLEKIVKLTRTNIENIFNIPSNNDWTIVDLDLIREVKNENLKTKCGWSPFDGKKLKGWPVATILNGTIYKC</sequence>
<gene>
    <name evidence="7" type="ORF">COX81_02215</name>
</gene>
<organism evidence="7 8">
    <name type="scientific">Candidatus Magasanikbacteria bacterium CG_4_10_14_0_2_um_filter_37_12</name>
    <dbReference type="NCBI Taxonomy" id="1974637"/>
    <lineage>
        <taxon>Bacteria</taxon>
        <taxon>Candidatus Magasanikiibacteriota</taxon>
    </lineage>
</organism>
<dbReference type="GO" id="GO:0046872">
    <property type="term" value="F:metal ion binding"/>
    <property type="evidence" value="ECO:0007669"/>
    <property type="project" value="UniProtKB-KW"/>
</dbReference>
<dbReference type="Pfam" id="PF01979">
    <property type="entry name" value="Amidohydro_1"/>
    <property type="match status" value="1"/>
</dbReference>
<evidence type="ECO:0000256" key="2">
    <source>
        <dbReference type="ARBA" id="ARBA00002368"/>
    </source>
</evidence>
<dbReference type="EMBL" id="PFPK01000025">
    <property type="protein sequence ID" value="PIZ94951.1"/>
    <property type="molecule type" value="Genomic_DNA"/>
</dbReference>
<comment type="function">
    <text evidence="2">Catalyzes the reversible cyclization of carbamoyl aspartate to dihydroorotate.</text>
</comment>
<dbReference type="Gene3D" id="2.30.40.10">
    <property type="entry name" value="Urease, subunit C, domain 1"/>
    <property type="match status" value="1"/>
</dbReference>
<evidence type="ECO:0000313" key="7">
    <source>
        <dbReference type="EMBL" id="PIZ94951.1"/>
    </source>
</evidence>
<accession>A0A2M7V838</accession>